<reference evidence="4" key="1">
    <citation type="journal article" date="2019" name="Int. J. Syst. Evol. Microbiol.">
        <title>The Global Catalogue of Microorganisms (GCM) 10K type strain sequencing project: providing services to taxonomists for standard genome sequencing and annotation.</title>
        <authorList>
            <consortium name="The Broad Institute Genomics Platform"/>
            <consortium name="The Broad Institute Genome Sequencing Center for Infectious Disease"/>
            <person name="Wu L."/>
            <person name="Ma J."/>
        </authorList>
    </citation>
    <scope>NUCLEOTIDE SEQUENCE [LARGE SCALE GENOMIC DNA]</scope>
    <source>
        <strain evidence="4">KCTC 42903</strain>
    </source>
</reference>
<dbReference type="Pfam" id="PF04107">
    <property type="entry name" value="GCS2"/>
    <property type="match status" value="1"/>
</dbReference>
<organism evidence="3 4">
    <name type="scientific">Gelatiniphilus marinus</name>
    <dbReference type="NCBI Taxonomy" id="1759464"/>
    <lineage>
        <taxon>Bacteria</taxon>
        <taxon>Pseudomonadati</taxon>
        <taxon>Bacteroidota</taxon>
        <taxon>Flavobacteriia</taxon>
        <taxon>Flavobacteriales</taxon>
        <taxon>Flavobacteriaceae</taxon>
        <taxon>Gelatiniphilus</taxon>
    </lineage>
</organism>
<dbReference type="Gene3D" id="3.30.590.20">
    <property type="match status" value="1"/>
</dbReference>
<dbReference type="Proteomes" id="UP001597441">
    <property type="component" value="Unassembled WGS sequence"/>
</dbReference>
<dbReference type="PANTHER" id="PTHR36510">
    <property type="entry name" value="GLUTAMATE--CYSTEINE LIGASE 2-RELATED"/>
    <property type="match status" value="1"/>
</dbReference>
<dbReference type="SUPFAM" id="SSF55931">
    <property type="entry name" value="Glutamine synthetase/guanido kinase"/>
    <property type="match status" value="1"/>
</dbReference>
<proteinExistence type="predicted"/>
<gene>
    <name evidence="3" type="ORF">ACFSQS_13845</name>
</gene>
<dbReference type="InterPro" id="IPR014746">
    <property type="entry name" value="Gln_synth/guanido_kin_cat_dom"/>
</dbReference>
<dbReference type="InterPro" id="IPR006336">
    <property type="entry name" value="GCS2"/>
</dbReference>
<dbReference type="InterPro" id="IPR046342">
    <property type="entry name" value="CBS_dom_sf"/>
</dbReference>
<dbReference type="Gene3D" id="3.10.580.10">
    <property type="entry name" value="CBS-domain"/>
    <property type="match status" value="1"/>
</dbReference>
<name>A0ABW5JXR6_9FLAO</name>
<dbReference type="SUPFAM" id="SSF54631">
    <property type="entry name" value="CBS-domain pair"/>
    <property type="match status" value="1"/>
</dbReference>
<dbReference type="InterPro" id="IPR050141">
    <property type="entry name" value="GCL_type2/YbdK_subfam"/>
</dbReference>
<evidence type="ECO:0000259" key="2">
    <source>
        <dbReference type="PROSITE" id="PS51371"/>
    </source>
</evidence>
<feature type="domain" description="CBS" evidence="2">
    <location>
        <begin position="507"/>
        <end position="563"/>
    </location>
</feature>
<accession>A0ABW5JXR6</accession>
<comment type="caution">
    <text evidence="3">The sequence shown here is derived from an EMBL/GenBank/DDBJ whole genome shotgun (WGS) entry which is preliminary data.</text>
</comment>
<dbReference type="PANTHER" id="PTHR36510:SF3">
    <property type="entry name" value="CONSERVED PROTEIN"/>
    <property type="match status" value="1"/>
</dbReference>
<evidence type="ECO:0000256" key="1">
    <source>
        <dbReference type="PROSITE-ProRule" id="PRU00703"/>
    </source>
</evidence>
<dbReference type="SMART" id="SM00116">
    <property type="entry name" value="CBS"/>
    <property type="match status" value="2"/>
</dbReference>
<dbReference type="EMBL" id="JBHULK010000006">
    <property type="protein sequence ID" value="MFD2536192.1"/>
    <property type="molecule type" value="Genomic_DNA"/>
</dbReference>
<dbReference type="PROSITE" id="PS51371">
    <property type="entry name" value="CBS"/>
    <property type="match status" value="2"/>
</dbReference>
<keyword evidence="1" id="KW-0129">CBS domain</keyword>
<evidence type="ECO:0000313" key="3">
    <source>
        <dbReference type="EMBL" id="MFD2536192.1"/>
    </source>
</evidence>
<dbReference type="Pfam" id="PF00571">
    <property type="entry name" value="CBS"/>
    <property type="match status" value="2"/>
</dbReference>
<evidence type="ECO:0000313" key="4">
    <source>
        <dbReference type="Proteomes" id="UP001597441"/>
    </source>
</evidence>
<keyword evidence="4" id="KW-1185">Reference proteome</keyword>
<protein>
    <submittedName>
        <fullName evidence="3">CBS domain-containing protein</fullName>
    </submittedName>
</protein>
<sequence length="619" mass="70898">MGDLNIRKLNNKKEKAHYIHHLINDIEALEMMIDKGMIEESPIRIGAEQEFCLVNKNFLPDNNAMAVLKAINDHHFTTEIGNYNLEANLDPIELKGNCFSELHTQLDKLLNKAKAVASKMGTKIILTGILPSLTLDSITEDKMTPIKRYKVLNEAVKKTRKQDFSIHIRGADELNLLHDSVMLEGCNTSFQMHLQINPKTFIDSYNWAQAISGPILSVCANSPILFGKELWSETRIALFTQSVDTRANSFLLNEKQSRVSFGNDWQTGSITDIFKDNISRFRSFISTDFMRDSLEMVQNNETPKLSALNLHNGTVYPWNRVCYGTGNGNPHLRIENRYIPSGPTTRDEIANMALWVGAMLGQPKAYKNIHEKWDFKDVKTNFFNAARYGMAAQFYWNGKYVSSLDLVQNELLPMAYRGLYSVGISPKDAEYYLGIIENRITSLNGAEWLTRNYRHLKTTHNRYEAMQILTAKLYEKQEKGYPVSTWNRLKTNTDSPFKDSRTVKHIMNTDIFSVDKNDSVELVLHIMKWKNIHHMPVIDAHRKIIGIISWTDIKDCLNNAEVLHGSVKKIMNTNIVSITENKPIEEAKRLMKTHNISCLPVIKYDKLNGLITLKDFDEC</sequence>
<dbReference type="RefSeq" id="WP_388020149.1">
    <property type="nucleotide sequence ID" value="NZ_JBHUDT010000006.1"/>
</dbReference>
<dbReference type="InterPro" id="IPR000644">
    <property type="entry name" value="CBS_dom"/>
</dbReference>
<feature type="domain" description="CBS" evidence="2">
    <location>
        <begin position="571"/>
        <end position="619"/>
    </location>
</feature>